<feature type="transmembrane region" description="Helical" evidence="2">
    <location>
        <begin position="74"/>
        <end position="92"/>
    </location>
</feature>
<evidence type="ECO:0000256" key="2">
    <source>
        <dbReference type="SAM" id="Phobius"/>
    </source>
</evidence>
<keyword evidence="2" id="KW-0812">Transmembrane</keyword>
<dbReference type="EMBL" id="BAAAQN010000075">
    <property type="protein sequence ID" value="GAA2059397.1"/>
    <property type="molecule type" value="Genomic_DNA"/>
</dbReference>
<protein>
    <recommendedName>
        <fullName evidence="5">Sensor histidine kinase</fullName>
    </recommendedName>
</protein>
<comment type="caution">
    <text evidence="3">The sequence shown here is derived from an EMBL/GenBank/DDBJ whole genome shotgun (WGS) entry which is preliminary data.</text>
</comment>
<evidence type="ECO:0000256" key="1">
    <source>
        <dbReference type="SAM" id="MobiDB-lite"/>
    </source>
</evidence>
<evidence type="ECO:0000313" key="4">
    <source>
        <dbReference type="Proteomes" id="UP001500751"/>
    </source>
</evidence>
<feature type="region of interest" description="Disordered" evidence="1">
    <location>
        <begin position="182"/>
        <end position="206"/>
    </location>
</feature>
<keyword evidence="2" id="KW-1133">Transmembrane helix</keyword>
<organism evidence="3 4">
    <name type="scientific">Catenulispora yoronensis</name>
    <dbReference type="NCBI Taxonomy" id="450799"/>
    <lineage>
        <taxon>Bacteria</taxon>
        <taxon>Bacillati</taxon>
        <taxon>Actinomycetota</taxon>
        <taxon>Actinomycetes</taxon>
        <taxon>Catenulisporales</taxon>
        <taxon>Catenulisporaceae</taxon>
        <taxon>Catenulispora</taxon>
    </lineage>
</organism>
<sequence>MSPGAAPGGVLTNRLFWALYGVAMAVMGSGLPFWDWPPSSTDVEVLVFCTLVFAGLAQPYAGRPVVAAMRVHRLAAVHRNTLLIALYVTLVATKQPPLWAVAVDAALLCGYLLLIDAVTVPLATLRRLASPPLLAGTAALTAGAVALVALPGSDAAYRPVLAALAGAAALTAAVATAFGRGETRRVGSRGTAQRPPDRQEQDRPPR</sequence>
<dbReference type="RefSeq" id="WP_344671152.1">
    <property type="nucleotide sequence ID" value="NZ_BAAAQN010000075.1"/>
</dbReference>
<feature type="transmembrane region" description="Helical" evidence="2">
    <location>
        <begin position="15"/>
        <end position="33"/>
    </location>
</feature>
<feature type="compositionally biased region" description="Basic and acidic residues" evidence="1">
    <location>
        <begin position="195"/>
        <end position="206"/>
    </location>
</feature>
<feature type="transmembrane region" description="Helical" evidence="2">
    <location>
        <begin position="156"/>
        <end position="179"/>
    </location>
</feature>
<reference evidence="3 4" key="1">
    <citation type="journal article" date="2019" name="Int. J. Syst. Evol. Microbiol.">
        <title>The Global Catalogue of Microorganisms (GCM) 10K type strain sequencing project: providing services to taxonomists for standard genome sequencing and annotation.</title>
        <authorList>
            <consortium name="The Broad Institute Genomics Platform"/>
            <consortium name="The Broad Institute Genome Sequencing Center for Infectious Disease"/>
            <person name="Wu L."/>
            <person name="Ma J."/>
        </authorList>
    </citation>
    <scope>NUCLEOTIDE SEQUENCE [LARGE SCALE GENOMIC DNA]</scope>
    <source>
        <strain evidence="3 4">JCM 16014</strain>
    </source>
</reference>
<accession>A0ABN2VD31</accession>
<dbReference type="Proteomes" id="UP001500751">
    <property type="component" value="Unassembled WGS sequence"/>
</dbReference>
<feature type="transmembrane region" description="Helical" evidence="2">
    <location>
        <begin position="98"/>
        <end position="120"/>
    </location>
</feature>
<keyword evidence="2" id="KW-0472">Membrane</keyword>
<feature type="transmembrane region" description="Helical" evidence="2">
    <location>
        <begin position="45"/>
        <end position="62"/>
    </location>
</feature>
<evidence type="ECO:0000313" key="3">
    <source>
        <dbReference type="EMBL" id="GAA2059397.1"/>
    </source>
</evidence>
<evidence type="ECO:0008006" key="5">
    <source>
        <dbReference type="Google" id="ProtNLM"/>
    </source>
</evidence>
<gene>
    <name evidence="3" type="ORF">GCM10009839_82160</name>
</gene>
<name>A0ABN2VD31_9ACTN</name>
<feature type="transmembrane region" description="Helical" evidence="2">
    <location>
        <begin position="132"/>
        <end position="150"/>
    </location>
</feature>
<proteinExistence type="predicted"/>
<keyword evidence="4" id="KW-1185">Reference proteome</keyword>